<comment type="caution">
    <text evidence="2">The sequence shown here is derived from an EMBL/GenBank/DDBJ whole genome shotgun (WGS) entry which is preliminary data.</text>
</comment>
<accession>A0ABQ0DQJ0</accession>
<evidence type="ECO:0000313" key="3">
    <source>
        <dbReference type="Proteomes" id="UP001628156"/>
    </source>
</evidence>
<name>A0ABQ0DQJ0_9EUKA</name>
<keyword evidence="3" id="KW-1185">Reference proteome</keyword>
<dbReference type="EMBL" id="BAAFRS010000244">
    <property type="protein sequence ID" value="GAB1225133.1"/>
    <property type="molecule type" value="Genomic_DNA"/>
</dbReference>
<dbReference type="Proteomes" id="UP001628156">
    <property type="component" value="Unassembled WGS sequence"/>
</dbReference>
<evidence type="ECO:0000313" key="1">
    <source>
        <dbReference type="EMBL" id="GAB1224142.1"/>
    </source>
</evidence>
<sequence length="62" mass="7362">MTIIRCIDCSEECPGYKIEKGTILKIIVPYGTYPYEIEVETNYSNEHNFQGSKYYKLERFEN</sequence>
<reference evidence="2" key="2">
    <citation type="submission" date="2024-08" db="EMBL/GenBank/DDBJ databases">
        <title>Draft genome assembly of Entamoeba nuttalli using a combination of long-read and short-read sequencing data.</title>
        <authorList>
            <person name="Tanaka M."/>
            <person name="Tachibana H."/>
        </authorList>
    </citation>
    <scope>NUCLEOTIDE SEQUENCE</scope>
    <source>
        <strain evidence="2">P19-061405</strain>
    </source>
</reference>
<evidence type="ECO:0000313" key="2">
    <source>
        <dbReference type="EMBL" id="GAB1225133.1"/>
    </source>
</evidence>
<gene>
    <name evidence="1" type="ORF">ENUP19_0177G0002</name>
    <name evidence="2" type="ORF">ENUP19_0244G0002</name>
</gene>
<proteinExistence type="predicted"/>
<dbReference type="EMBL" id="BAAFRS010000177">
    <property type="protein sequence ID" value="GAB1224142.1"/>
    <property type="molecule type" value="Genomic_DNA"/>
</dbReference>
<reference evidence="2 3" key="1">
    <citation type="journal article" date="2019" name="PLoS Negl. Trop. Dis.">
        <title>Whole genome sequencing of Entamoeba nuttalli reveals mammalian host-related molecular signatures and a novel octapeptide-repeat surface protein.</title>
        <authorList>
            <person name="Tanaka M."/>
            <person name="Makiuchi T."/>
            <person name="Komiyama T."/>
            <person name="Shiina T."/>
            <person name="Osaki K."/>
            <person name="Tachibana H."/>
        </authorList>
    </citation>
    <scope>NUCLEOTIDE SEQUENCE [LARGE SCALE GENOMIC DNA]</scope>
    <source>
        <strain evidence="2 3">P19-061405</strain>
    </source>
</reference>
<protein>
    <submittedName>
        <fullName evidence="2">Uncharacterized protein</fullName>
    </submittedName>
</protein>
<organism evidence="2 3">
    <name type="scientific">Entamoeba nuttalli</name>
    <dbReference type="NCBI Taxonomy" id="412467"/>
    <lineage>
        <taxon>Eukaryota</taxon>
        <taxon>Amoebozoa</taxon>
        <taxon>Evosea</taxon>
        <taxon>Archamoebae</taxon>
        <taxon>Mastigamoebida</taxon>
        <taxon>Entamoebidae</taxon>
        <taxon>Entamoeba</taxon>
    </lineage>
</organism>